<dbReference type="Proteomes" id="UP000091820">
    <property type="component" value="Unassembled WGS sequence"/>
</dbReference>
<proteinExistence type="predicted"/>
<accession>A0A1A9WQV1</accession>
<keyword evidence="2" id="KW-1185">Reference proteome</keyword>
<dbReference type="VEuPathDB" id="VectorBase:GBRI028689"/>
<dbReference type="AlphaFoldDB" id="A0A1A9WQV1"/>
<reference evidence="2" key="1">
    <citation type="submission" date="2014-03" db="EMBL/GenBank/DDBJ databases">
        <authorList>
            <person name="Aksoy S."/>
            <person name="Warren W."/>
            <person name="Wilson R.K."/>
        </authorList>
    </citation>
    <scope>NUCLEOTIDE SEQUENCE [LARGE SCALE GENOMIC DNA]</scope>
    <source>
        <strain evidence="2">IAEA</strain>
    </source>
</reference>
<reference evidence="1" key="2">
    <citation type="submission" date="2020-05" db="UniProtKB">
        <authorList>
            <consortium name="EnsemblMetazoa"/>
        </authorList>
    </citation>
    <scope>IDENTIFICATION</scope>
    <source>
        <strain evidence="1">IAEA</strain>
    </source>
</reference>
<dbReference type="EnsemblMetazoa" id="GBRI028689-RA">
    <property type="protein sequence ID" value="GBRI028689-PA"/>
    <property type="gene ID" value="GBRI028689"/>
</dbReference>
<organism evidence="1 2">
    <name type="scientific">Glossina brevipalpis</name>
    <dbReference type="NCBI Taxonomy" id="37001"/>
    <lineage>
        <taxon>Eukaryota</taxon>
        <taxon>Metazoa</taxon>
        <taxon>Ecdysozoa</taxon>
        <taxon>Arthropoda</taxon>
        <taxon>Hexapoda</taxon>
        <taxon>Insecta</taxon>
        <taxon>Pterygota</taxon>
        <taxon>Neoptera</taxon>
        <taxon>Endopterygota</taxon>
        <taxon>Diptera</taxon>
        <taxon>Brachycera</taxon>
        <taxon>Muscomorpha</taxon>
        <taxon>Hippoboscoidea</taxon>
        <taxon>Glossinidae</taxon>
        <taxon>Glossina</taxon>
    </lineage>
</organism>
<protein>
    <submittedName>
        <fullName evidence="1">Uncharacterized protein</fullName>
    </submittedName>
</protein>
<name>A0A1A9WQV1_9MUSC</name>
<sequence>MYRLISNFTIMPPLIILYFSSLVVNAFADRKYSAKEKLNSNKSPKKKTEGKNVYKQMGSAGLNNLFVSLIHNISDAVTSTSLKSCFYLSLSLVQCLWKFLFCKHFSIHQSIDTEMVIVAN</sequence>
<evidence type="ECO:0000313" key="2">
    <source>
        <dbReference type="Proteomes" id="UP000091820"/>
    </source>
</evidence>
<evidence type="ECO:0000313" key="1">
    <source>
        <dbReference type="EnsemblMetazoa" id="GBRI028689-PA"/>
    </source>
</evidence>